<evidence type="ECO:0000313" key="1">
    <source>
        <dbReference type="EMBL" id="QXE22141.1"/>
    </source>
</evidence>
<dbReference type="Proteomes" id="UP000683511">
    <property type="component" value="Chromosome"/>
</dbReference>
<accession>A0A975Y3H3</accession>
<reference evidence="1" key="1">
    <citation type="submission" date="2017-04" db="EMBL/GenBank/DDBJ databases">
        <title>Genome deletions in a multicellular cyanobacterial endosymbiont for morphological adaptation in marine diatoms.</title>
        <authorList>
            <person name="Wang Y."/>
            <person name="Gao H."/>
            <person name="Li R."/>
            <person name="Xu X."/>
        </authorList>
    </citation>
    <scope>NUCLEOTIDE SEQUENCE</scope>
    <source>
        <strain evidence="1">FACHB 800</strain>
    </source>
</reference>
<dbReference type="EMBL" id="CP021056">
    <property type="protein sequence ID" value="QXE22141.1"/>
    <property type="molecule type" value="Genomic_DNA"/>
</dbReference>
<dbReference type="KEGG" id="rsin:B6N60_00822"/>
<gene>
    <name evidence="1" type="ORF">B6N60_00822</name>
</gene>
<organism evidence="1 2">
    <name type="scientific">Richelia sinica FACHB-800</name>
    <dbReference type="NCBI Taxonomy" id="1357546"/>
    <lineage>
        <taxon>Bacteria</taxon>
        <taxon>Bacillati</taxon>
        <taxon>Cyanobacteriota</taxon>
        <taxon>Cyanophyceae</taxon>
        <taxon>Nostocales</taxon>
        <taxon>Nostocaceae</taxon>
        <taxon>Richelia</taxon>
    </lineage>
</organism>
<sequence>MYTQKKRVGGGIIKRLSSPTLLVAAEAFREYSQTLTVN</sequence>
<evidence type="ECO:0000313" key="2">
    <source>
        <dbReference type="Proteomes" id="UP000683511"/>
    </source>
</evidence>
<proteinExistence type="predicted"/>
<dbReference type="AlphaFoldDB" id="A0A975Y3H3"/>
<protein>
    <submittedName>
        <fullName evidence="1">Uncharacterized protein</fullName>
    </submittedName>
</protein>
<name>A0A975Y3H3_9NOST</name>
<keyword evidence="2" id="KW-1185">Reference proteome</keyword>